<dbReference type="HAMAP" id="MF_01405">
    <property type="entry name" value="Non_canon_purine_NTPase"/>
    <property type="match status" value="1"/>
</dbReference>
<evidence type="ECO:0000313" key="13">
    <source>
        <dbReference type="Proteomes" id="UP000295188"/>
    </source>
</evidence>
<dbReference type="Pfam" id="PF01725">
    <property type="entry name" value="Ham1p_like"/>
    <property type="match status" value="1"/>
</dbReference>
<comment type="catalytic activity">
    <reaction evidence="8 10">
        <text>dITP + H2O = dIMP + diphosphate + H(+)</text>
        <dbReference type="Rhea" id="RHEA:28342"/>
        <dbReference type="ChEBI" id="CHEBI:15377"/>
        <dbReference type="ChEBI" id="CHEBI:15378"/>
        <dbReference type="ChEBI" id="CHEBI:33019"/>
        <dbReference type="ChEBI" id="CHEBI:61194"/>
        <dbReference type="ChEBI" id="CHEBI:61382"/>
        <dbReference type="EC" id="3.6.1.66"/>
    </reaction>
</comment>
<evidence type="ECO:0000256" key="11">
    <source>
        <dbReference type="RuleBase" id="RU003781"/>
    </source>
</evidence>
<feature type="binding site" evidence="10">
    <location>
        <begin position="8"/>
        <end position="13"/>
    </location>
    <ligand>
        <name>substrate</name>
    </ligand>
</feature>
<name>A0A4R3K9R4_9FIRM</name>
<feature type="active site" description="Proton acceptor" evidence="10">
    <location>
        <position position="70"/>
    </location>
</feature>
<keyword evidence="13" id="KW-1185">Reference proteome</keyword>
<reference evidence="12 13" key="1">
    <citation type="submission" date="2019-03" db="EMBL/GenBank/DDBJ databases">
        <title>Genomic Encyclopedia of Type Strains, Phase IV (KMG-IV): sequencing the most valuable type-strain genomes for metagenomic binning, comparative biology and taxonomic classification.</title>
        <authorList>
            <person name="Goeker M."/>
        </authorList>
    </citation>
    <scope>NUCLEOTIDE SEQUENCE [LARGE SCALE GENOMIC DNA]</scope>
    <source>
        <strain evidence="12 13">DSM 20467</strain>
    </source>
</reference>
<comment type="function">
    <text evidence="10">Pyrophosphatase that catalyzes the hydrolysis of nucleoside triphosphates to their monophosphate derivatives, with a high preference for the non-canonical purine nucleotides XTP (xanthosine triphosphate), dITP (deoxyinosine triphosphate) and ITP. Seems to function as a house-cleaning enzyme that removes non-canonical purine nucleotides from the nucleotide pool, thus preventing their incorporation into DNA/RNA and avoiding chromosomal lesions.</text>
</comment>
<evidence type="ECO:0000256" key="9">
    <source>
        <dbReference type="ARBA" id="ARBA00052017"/>
    </source>
</evidence>
<dbReference type="GO" id="GO:0009117">
    <property type="term" value="P:nucleotide metabolic process"/>
    <property type="evidence" value="ECO:0007669"/>
    <property type="project" value="UniProtKB-KW"/>
</dbReference>
<dbReference type="RefSeq" id="WP_132548798.1">
    <property type="nucleotide sequence ID" value="NZ_SMAA01000006.1"/>
</dbReference>
<sequence>MKTIIIATKNKGKVKEMEAAFDGLPIIVRALSEFGELPSAVESGQTFAENARIKAAFYARLTGMACLADDSGLEVDVLDKQPGIYSARFAGTHASDAENNNKLLNEMKKTGSSSSPARYKCVLAFFDVNGEILQSEGTCEGIIKIQPRGDNGFGYDPYFYVCGGQKSMAEISLAEKNVISHRGKAVKKMKKLLAEYLS</sequence>
<evidence type="ECO:0000256" key="7">
    <source>
        <dbReference type="ARBA" id="ARBA00023080"/>
    </source>
</evidence>
<dbReference type="EC" id="3.6.1.66" evidence="10"/>
<evidence type="ECO:0000256" key="8">
    <source>
        <dbReference type="ARBA" id="ARBA00051875"/>
    </source>
</evidence>
<feature type="binding site" evidence="10">
    <location>
        <position position="71"/>
    </location>
    <ligand>
        <name>substrate</name>
    </ligand>
</feature>
<dbReference type="EMBL" id="SMAA01000006">
    <property type="protein sequence ID" value="TCS79707.1"/>
    <property type="molecule type" value="Genomic_DNA"/>
</dbReference>
<comment type="catalytic activity">
    <reaction evidence="10">
        <text>ITP + H2O = IMP + diphosphate + H(+)</text>
        <dbReference type="Rhea" id="RHEA:29399"/>
        <dbReference type="ChEBI" id="CHEBI:15377"/>
        <dbReference type="ChEBI" id="CHEBI:15378"/>
        <dbReference type="ChEBI" id="CHEBI:33019"/>
        <dbReference type="ChEBI" id="CHEBI:58053"/>
        <dbReference type="ChEBI" id="CHEBI:61402"/>
        <dbReference type="EC" id="3.6.1.66"/>
    </reaction>
</comment>
<dbReference type="GO" id="GO:0005829">
    <property type="term" value="C:cytosol"/>
    <property type="evidence" value="ECO:0007669"/>
    <property type="project" value="TreeGrafter"/>
</dbReference>
<dbReference type="InterPro" id="IPR029001">
    <property type="entry name" value="ITPase-like_fam"/>
</dbReference>
<dbReference type="GO" id="GO:0046872">
    <property type="term" value="F:metal ion binding"/>
    <property type="evidence" value="ECO:0007669"/>
    <property type="project" value="UniProtKB-KW"/>
</dbReference>
<dbReference type="PANTHER" id="PTHR11067:SF9">
    <property type="entry name" value="INOSINE TRIPHOSPHATE PYROPHOSPHATASE"/>
    <property type="match status" value="1"/>
</dbReference>
<evidence type="ECO:0000256" key="2">
    <source>
        <dbReference type="ARBA" id="ARBA00011738"/>
    </source>
</evidence>
<keyword evidence="3 10" id="KW-0479">Metal-binding</keyword>
<dbReference type="SUPFAM" id="SSF52972">
    <property type="entry name" value="ITPase-like"/>
    <property type="match status" value="1"/>
</dbReference>
<comment type="subunit">
    <text evidence="2 10">Homodimer.</text>
</comment>
<dbReference type="InterPro" id="IPR002637">
    <property type="entry name" value="RdgB/HAM1"/>
</dbReference>
<evidence type="ECO:0000256" key="5">
    <source>
        <dbReference type="ARBA" id="ARBA00022801"/>
    </source>
</evidence>
<keyword evidence="6 10" id="KW-0460">Magnesium</keyword>
<dbReference type="NCBIfam" id="NF011397">
    <property type="entry name" value="PRK14822.1"/>
    <property type="match status" value="1"/>
</dbReference>
<dbReference type="GO" id="GO:0000166">
    <property type="term" value="F:nucleotide binding"/>
    <property type="evidence" value="ECO:0007669"/>
    <property type="project" value="UniProtKB-KW"/>
</dbReference>
<evidence type="ECO:0000256" key="1">
    <source>
        <dbReference type="ARBA" id="ARBA00008023"/>
    </source>
</evidence>
<comment type="cofactor">
    <cofactor evidence="10">
        <name>Mg(2+)</name>
        <dbReference type="ChEBI" id="CHEBI:18420"/>
    </cofactor>
    <text evidence="10">Binds 1 Mg(2+) ion per subunit.</text>
</comment>
<dbReference type="GO" id="GO:0036220">
    <property type="term" value="F:ITP diphosphatase activity"/>
    <property type="evidence" value="ECO:0007669"/>
    <property type="project" value="UniProtKB-UniRule"/>
</dbReference>
<comment type="similarity">
    <text evidence="1 10 11">Belongs to the HAM1 NTPase family.</text>
</comment>
<evidence type="ECO:0000256" key="10">
    <source>
        <dbReference type="HAMAP-Rule" id="MF_01405"/>
    </source>
</evidence>
<protein>
    <recommendedName>
        <fullName evidence="10">dITP/XTP pyrophosphatase</fullName>
        <ecNumber evidence="10">3.6.1.66</ecNumber>
    </recommendedName>
    <alternativeName>
        <fullName evidence="10">Non-canonical purine NTP pyrophosphatase</fullName>
    </alternativeName>
    <alternativeName>
        <fullName evidence="10">Non-standard purine NTP pyrophosphatase</fullName>
    </alternativeName>
    <alternativeName>
        <fullName evidence="10">Nucleoside-triphosphate diphosphatase</fullName>
    </alternativeName>
    <alternativeName>
        <fullName evidence="10">Nucleoside-triphosphate pyrophosphatase</fullName>
        <shortName evidence="10">NTPase</shortName>
    </alternativeName>
</protein>
<keyword evidence="5 10" id="KW-0378">Hydrolase</keyword>
<keyword evidence="7 10" id="KW-0546">Nucleotide metabolism</keyword>
<comment type="catalytic activity">
    <reaction evidence="9 10">
        <text>XTP + H2O = XMP + diphosphate + H(+)</text>
        <dbReference type="Rhea" id="RHEA:28610"/>
        <dbReference type="ChEBI" id="CHEBI:15377"/>
        <dbReference type="ChEBI" id="CHEBI:15378"/>
        <dbReference type="ChEBI" id="CHEBI:33019"/>
        <dbReference type="ChEBI" id="CHEBI:57464"/>
        <dbReference type="ChEBI" id="CHEBI:61314"/>
        <dbReference type="EC" id="3.6.1.66"/>
    </reaction>
</comment>
<evidence type="ECO:0000313" key="12">
    <source>
        <dbReference type="EMBL" id="TCS79707.1"/>
    </source>
</evidence>
<comment type="caution">
    <text evidence="10">Lacks conserved residue(s) required for the propagation of feature annotation.</text>
</comment>
<comment type="caution">
    <text evidence="12">The sequence shown here is derived from an EMBL/GenBank/DDBJ whole genome shotgun (WGS) entry which is preliminary data.</text>
</comment>
<dbReference type="OrthoDB" id="9807456at2"/>
<dbReference type="CDD" id="cd00515">
    <property type="entry name" value="HAM1"/>
    <property type="match status" value="1"/>
</dbReference>
<feature type="binding site" evidence="10">
    <location>
        <position position="176"/>
    </location>
    <ligand>
        <name>substrate</name>
    </ligand>
</feature>
<dbReference type="GO" id="GO:0009146">
    <property type="term" value="P:purine nucleoside triphosphate catabolic process"/>
    <property type="evidence" value="ECO:0007669"/>
    <property type="project" value="UniProtKB-UniRule"/>
</dbReference>
<dbReference type="FunFam" id="3.90.950.10:FF:000001">
    <property type="entry name" value="dITP/XTP pyrophosphatase"/>
    <property type="match status" value="1"/>
</dbReference>
<evidence type="ECO:0000256" key="4">
    <source>
        <dbReference type="ARBA" id="ARBA00022741"/>
    </source>
</evidence>
<dbReference type="InterPro" id="IPR020922">
    <property type="entry name" value="dITP/XTP_pyrophosphatase"/>
</dbReference>
<organism evidence="12 13">
    <name type="scientific">Pectinatus cerevisiiphilus</name>
    <dbReference type="NCBI Taxonomy" id="86956"/>
    <lineage>
        <taxon>Bacteria</taxon>
        <taxon>Bacillati</taxon>
        <taxon>Bacillota</taxon>
        <taxon>Negativicutes</taxon>
        <taxon>Selenomonadales</taxon>
        <taxon>Selenomonadaceae</taxon>
        <taxon>Pectinatus</taxon>
    </lineage>
</organism>
<dbReference type="GO" id="GO:0036222">
    <property type="term" value="F:XTP diphosphatase activity"/>
    <property type="evidence" value="ECO:0007669"/>
    <property type="project" value="UniProtKB-UniRule"/>
</dbReference>
<dbReference type="Gene3D" id="3.90.950.10">
    <property type="match status" value="1"/>
</dbReference>
<proteinExistence type="inferred from homology"/>
<dbReference type="GO" id="GO:0035870">
    <property type="term" value="F:dITP diphosphatase activity"/>
    <property type="evidence" value="ECO:0007669"/>
    <property type="project" value="UniProtKB-UniRule"/>
</dbReference>
<dbReference type="AlphaFoldDB" id="A0A4R3K9R4"/>
<dbReference type="PANTHER" id="PTHR11067">
    <property type="entry name" value="INOSINE TRIPHOSPHATE PYROPHOSPHATASE/HAM1 PROTEIN"/>
    <property type="match status" value="1"/>
</dbReference>
<keyword evidence="4 10" id="KW-0547">Nucleotide-binding</keyword>
<dbReference type="Proteomes" id="UP000295188">
    <property type="component" value="Unassembled WGS sequence"/>
</dbReference>
<feature type="binding site" evidence="10">
    <location>
        <begin position="153"/>
        <end position="156"/>
    </location>
    <ligand>
        <name>substrate</name>
    </ligand>
</feature>
<dbReference type="NCBIfam" id="TIGR00042">
    <property type="entry name" value="RdgB/HAM1 family non-canonical purine NTP pyrophosphatase"/>
    <property type="match status" value="1"/>
</dbReference>
<evidence type="ECO:0000256" key="3">
    <source>
        <dbReference type="ARBA" id="ARBA00022723"/>
    </source>
</evidence>
<feature type="binding site" evidence="10">
    <location>
        <begin position="181"/>
        <end position="182"/>
    </location>
    <ligand>
        <name>substrate</name>
    </ligand>
</feature>
<gene>
    <name evidence="12" type="ORF">EDC37_106123</name>
</gene>
<feature type="binding site" evidence="10">
    <location>
        <position position="70"/>
    </location>
    <ligand>
        <name>Mg(2+)</name>
        <dbReference type="ChEBI" id="CHEBI:18420"/>
    </ligand>
</feature>
<evidence type="ECO:0000256" key="6">
    <source>
        <dbReference type="ARBA" id="ARBA00022842"/>
    </source>
</evidence>
<dbReference type="GO" id="GO:0017111">
    <property type="term" value="F:ribonucleoside triphosphate phosphatase activity"/>
    <property type="evidence" value="ECO:0007669"/>
    <property type="project" value="InterPro"/>
</dbReference>
<accession>A0A4R3K9R4</accession>